<organism evidence="6 7">
    <name type="scientific">Caerostris extrusa</name>
    <name type="common">Bark spider</name>
    <name type="synonym">Caerostris bankana</name>
    <dbReference type="NCBI Taxonomy" id="172846"/>
    <lineage>
        <taxon>Eukaryota</taxon>
        <taxon>Metazoa</taxon>
        <taxon>Ecdysozoa</taxon>
        <taxon>Arthropoda</taxon>
        <taxon>Chelicerata</taxon>
        <taxon>Arachnida</taxon>
        <taxon>Araneae</taxon>
        <taxon>Araneomorphae</taxon>
        <taxon>Entelegynae</taxon>
        <taxon>Araneoidea</taxon>
        <taxon>Araneidae</taxon>
        <taxon>Caerostris</taxon>
    </lineage>
</organism>
<protein>
    <recommendedName>
        <fullName evidence="3">WD repeat-containing protein 76</fullName>
    </recommendedName>
</protein>
<evidence type="ECO:0000256" key="2">
    <source>
        <dbReference type="ARBA" id="ARBA00005434"/>
    </source>
</evidence>
<dbReference type="PANTHER" id="PTHR14773:SF0">
    <property type="entry name" value="WD REPEAT-CONTAINING PROTEIN 76"/>
    <property type="match status" value="1"/>
</dbReference>
<dbReference type="GO" id="GO:0005634">
    <property type="term" value="C:nucleus"/>
    <property type="evidence" value="ECO:0007669"/>
    <property type="project" value="TreeGrafter"/>
</dbReference>
<comment type="similarity">
    <text evidence="2">Belongs to the WD repeat DDB2/WDR76 family.</text>
</comment>
<dbReference type="GO" id="GO:2000001">
    <property type="term" value="P:regulation of DNA damage checkpoint"/>
    <property type="evidence" value="ECO:0007669"/>
    <property type="project" value="TreeGrafter"/>
</dbReference>
<keyword evidence="7" id="KW-1185">Reference proteome</keyword>
<evidence type="ECO:0000256" key="1">
    <source>
        <dbReference type="ARBA" id="ARBA00002530"/>
    </source>
</evidence>
<dbReference type="PANTHER" id="PTHR14773">
    <property type="entry name" value="WD REPEAT-CONTAINING PROTEIN 76"/>
    <property type="match status" value="1"/>
</dbReference>
<dbReference type="AlphaFoldDB" id="A0AAV4YGL3"/>
<dbReference type="EMBL" id="BPLR01019293">
    <property type="protein sequence ID" value="GIZ05347.1"/>
    <property type="molecule type" value="Genomic_DNA"/>
</dbReference>
<comment type="caution">
    <text evidence="6">The sequence shown here is derived from an EMBL/GenBank/DDBJ whole genome shotgun (WGS) entry which is preliminary data.</text>
</comment>
<dbReference type="Gene3D" id="2.130.10.10">
    <property type="entry name" value="YVTN repeat-like/Quinoprotein amine dehydrogenase"/>
    <property type="match status" value="1"/>
</dbReference>
<reference evidence="6 7" key="1">
    <citation type="submission" date="2021-06" db="EMBL/GenBank/DDBJ databases">
        <title>Caerostris extrusa draft genome.</title>
        <authorList>
            <person name="Kono N."/>
            <person name="Arakawa K."/>
        </authorList>
    </citation>
    <scope>NUCLEOTIDE SEQUENCE [LARGE SCALE GENOMIC DNA]</scope>
</reference>
<dbReference type="InterPro" id="IPR050853">
    <property type="entry name" value="WD_repeat_DNA-damage-binding"/>
</dbReference>
<name>A0AAV4YGL3_CAEEX</name>
<dbReference type="InterPro" id="IPR036322">
    <property type="entry name" value="WD40_repeat_dom_sf"/>
</dbReference>
<dbReference type="InterPro" id="IPR001680">
    <property type="entry name" value="WD40_rpt"/>
</dbReference>
<dbReference type="Proteomes" id="UP001054945">
    <property type="component" value="Unassembled WGS sequence"/>
</dbReference>
<comment type="function">
    <text evidence="1">Specifically binds 5-hydroxymethylcytosine (5hmC), suggesting that it acts as a specific reader of 5hmC.</text>
</comment>
<dbReference type="GO" id="GO:0003677">
    <property type="term" value="F:DNA binding"/>
    <property type="evidence" value="ECO:0007669"/>
    <property type="project" value="TreeGrafter"/>
</dbReference>
<keyword evidence="4" id="KW-0853">WD repeat</keyword>
<gene>
    <name evidence="6" type="primary">wdr76_1</name>
    <name evidence="6" type="ORF">CEXT_491481</name>
</gene>
<evidence type="ECO:0000313" key="7">
    <source>
        <dbReference type="Proteomes" id="UP001054945"/>
    </source>
</evidence>
<evidence type="ECO:0000256" key="5">
    <source>
        <dbReference type="ARBA" id="ARBA00022737"/>
    </source>
</evidence>
<dbReference type="SMART" id="SM00320">
    <property type="entry name" value="WD40"/>
    <property type="match status" value="1"/>
</dbReference>
<proteinExistence type="inferred from homology"/>
<sequence length="162" mass="17868">MAAYYGAVSSVMTIPIIVNEKNSSTKKLRSSSEEFFVSRPHHICTSMPSMCLCGSATEADGSQLGSVFEAVCDPGQPKTSVKTHQCHEYSVKSISIHPVDKNYFISADTKGFMNLWDLRKLQKKPVIAVHHHKSGHTICFVLSPVSGNSVLHYLLTQYGNCF</sequence>
<accession>A0AAV4YGL3</accession>
<dbReference type="SUPFAM" id="SSF50978">
    <property type="entry name" value="WD40 repeat-like"/>
    <property type="match status" value="1"/>
</dbReference>
<evidence type="ECO:0000256" key="3">
    <source>
        <dbReference type="ARBA" id="ARBA00021234"/>
    </source>
</evidence>
<evidence type="ECO:0000256" key="4">
    <source>
        <dbReference type="ARBA" id="ARBA00022574"/>
    </source>
</evidence>
<evidence type="ECO:0000313" key="6">
    <source>
        <dbReference type="EMBL" id="GIZ05347.1"/>
    </source>
</evidence>
<keyword evidence="5" id="KW-0677">Repeat</keyword>
<dbReference type="InterPro" id="IPR015943">
    <property type="entry name" value="WD40/YVTN_repeat-like_dom_sf"/>
</dbReference>